<keyword evidence="2" id="KW-1185">Reference proteome</keyword>
<comment type="caution">
    <text evidence="1">The sequence shown here is derived from an EMBL/GenBank/DDBJ whole genome shotgun (WGS) entry which is preliminary data.</text>
</comment>
<dbReference type="EMBL" id="JAMKPW020000040">
    <property type="protein sequence ID" value="KAK8198560.1"/>
    <property type="molecule type" value="Genomic_DNA"/>
</dbReference>
<reference evidence="1" key="1">
    <citation type="submission" date="2024-02" db="EMBL/GenBank/DDBJ databases">
        <title>Metagenome Assembled Genome of Zalaria obscura JY119.</title>
        <authorList>
            <person name="Vighnesh L."/>
            <person name="Jagadeeshwari U."/>
            <person name="Venkata Ramana C."/>
            <person name="Sasikala C."/>
        </authorList>
    </citation>
    <scope>NUCLEOTIDE SEQUENCE</scope>
    <source>
        <strain evidence="1">JY119</strain>
    </source>
</reference>
<proteinExistence type="predicted"/>
<accession>A0ACC3S5P1</accession>
<evidence type="ECO:0000313" key="2">
    <source>
        <dbReference type="Proteomes" id="UP001320706"/>
    </source>
</evidence>
<gene>
    <name evidence="1" type="ORF">M8818_006427</name>
</gene>
<organism evidence="1 2">
    <name type="scientific">Zalaria obscura</name>
    <dbReference type="NCBI Taxonomy" id="2024903"/>
    <lineage>
        <taxon>Eukaryota</taxon>
        <taxon>Fungi</taxon>
        <taxon>Dikarya</taxon>
        <taxon>Ascomycota</taxon>
        <taxon>Pezizomycotina</taxon>
        <taxon>Dothideomycetes</taxon>
        <taxon>Dothideomycetidae</taxon>
        <taxon>Dothideales</taxon>
        <taxon>Zalariaceae</taxon>
        <taxon>Zalaria</taxon>
    </lineage>
</organism>
<protein>
    <submittedName>
        <fullName evidence="1">Uncharacterized protein</fullName>
    </submittedName>
</protein>
<dbReference type="Proteomes" id="UP001320706">
    <property type="component" value="Unassembled WGS sequence"/>
</dbReference>
<name>A0ACC3S5P1_9PEZI</name>
<evidence type="ECO:0000313" key="1">
    <source>
        <dbReference type="EMBL" id="KAK8198560.1"/>
    </source>
</evidence>
<sequence length="193" mass="21518">MAIDTNPGEKVISPAKLAHVVLRTNNLQPMVDFYQTFLGAKIQYANDFLAFLTYDDEHHRIAIAQLPGLGAKVPQSCGLEHIAFTFNTLSDLLTAYRQRKAHGMLPQWCVNHGPTTSIYYLDPDGNRIETQVDAFGTSEEANAFMASKEFSENPLGVDFDPEELIGRVERGEDEKVLLKRVEIGPRGLESIPI</sequence>